<proteinExistence type="predicted"/>
<evidence type="ECO:0000256" key="2">
    <source>
        <dbReference type="SAM" id="SignalP"/>
    </source>
</evidence>
<evidence type="ECO:0008006" key="5">
    <source>
        <dbReference type="Google" id="ProtNLM"/>
    </source>
</evidence>
<accession>A0ABV7IYV8</accession>
<comment type="caution">
    <text evidence="3">The sequence shown here is derived from an EMBL/GenBank/DDBJ whole genome shotgun (WGS) entry which is preliminary data.</text>
</comment>
<evidence type="ECO:0000313" key="4">
    <source>
        <dbReference type="Proteomes" id="UP001595547"/>
    </source>
</evidence>
<dbReference type="RefSeq" id="WP_380073257.1">
    <property type="nucleotide sequence ID" value="NZ_JBHRTO010000001.1"/>
</dbReference>
<feature type="chain" id="PRO_5045769818" description="DUF697 domain-containing protein" evidence="2">
    <location>
        <begin position="25"/>
        <end position="368"/>
    </location>
</feature>
<feature type="signal peptide" evidence="2">
    <location>
        <begin position="1"/>
        <end position="24"/>
    </location>
</feature>
<keyword evidence="1" id="KW-0812">Transmembrane</keyword>
<organism evidence="3 4">
    <name type="scientific">Cypionkella sinensis</name>
    <dbReference type="NCBI Taxonomy" id="1756043"/>
    <lineage>
        <taxon>Bacteria</taxon>
        <taxon>Pseudomonadati</taxon>
        <taxon>Pseudomonadota</taxon>
        <taxon>Alphaproteobacteria</taxon>
        <taxon>Rhodobacterales</taxon>
        <taxon>Paracoccaceae</taxon>
        <taxon>Cypionkella</taxon>
    </lineage>
</organism>
<keyword evidence="1" id="KW-0472">Membrane</keyword>
<feature type="transmembrane region" description="Helical" evidence="1">
    <location>
        <begin position="319"/>
        <end position="346"/>
    </location>
</feature>
<keyword evidence="1" id="KW-1133">Transmembrane helix</keyword>
<evidence type="ECO:0000313" key="3">
    <source>
        <dbReference type="EMBL" id="MFC3181669.1"/>
    </source>
</evidence>
<sequence>MRGIARLILLLVLAGSLAGTTLTAARIAADPLIAPFVEATKDQIAATTERMLITAATPETLAAHIANRLAEEPRNWLALDALVDLAYERKIAIPSALNAAVQAAREEDHSTYATVTSCAACAYDPAQCALTEVMVCQAPIALTPVGDLLGVTRAGVAYASGDPVDQIDLALSVVGLGATAAILASGGSSGVVKAGASLAKLARKMGRLSPRLVEMAVDAARTGINWASLPAVRSVDDLTAAIRTEAFLPLTNTLTDLQRLNAATDATTALHLLPMVDDAADARRLANAAEALGPKLVGRAEVLGKARLFRATLRFSETAWALGAGLVGLLISSASLIGGMIQHALLKHLHHSLKRKAPLKPRASGGDI</sequence>
<protein>
    <recommendedName>
        <fullName evidence="5">DUF697 domain-containing protein</fullName>
    </recommendedName>
</protein>
<dbReference type="EMBL" id="JBHRTO010000001">
    <property type="protein sequence ID" value="MFC3181669.1"/>
    <property type="molecule type" value="Genomic_DNA"/>
</dbReference>
<name>A0ABV7IYV8_9RHOB</name>
<dbReference type="Proteomes" id="UP001595547">
    <property type="component" value="Unassembled WGS sequence"/>
</dbReference>
<evidence type="ECO:0000256" key="1">
    <source>
        <dbReference type="SAM" id="Phobius"/>
    </source>
</evidence>
<gene>
    <name evidence="3" type="ORF">ACFOGH_11765</name>
</gene>
<keyword evidence="2" id="KW-0732">Signal</keyword>
<keyword evidence="4" id="KW-1185">Reference proteome</keyword>
<reference evidence="4" key="1">
    <citation type="journal article" date="2019" name="Int. J. Syst. Evol. Microbiol.">
        <title>The Global Catalogue of Microorganisms (GCM) 10K type strain sequencing project: providing services to taxonomists for standard genome sequencing and annotation.</title>
        <authorList>
            <consortium name="The Broad Institute Genomics Platform"/>
            <consortium name="The Broad Institute Genome Sequencing Center for Infectious Disease"/>
            <person name="Wu L."/>
            <person name="Ma J."/>
        </authorList>
    </citation>
    <scope>NUCLEOTIDE SEQUENCE [LARGE SCALE GENOMIC DNA]</scope>
    <source>
        <strain evidence="4">KCTC 52039</strain>
    </source>
</reference>